<reference evidence="2 3" key="1">
    <citation type="submission" date="2020-04" db="EMBL/GenBank/DDBJ databases">
        <title>Antimicrobial susceptibility and clonality of vaginal-derived multi-drug resistant Mobiluncus isolates in China.</title>
        <authorList>
            <person name="Zhang X."/>
        </authorList>
    </citation>
    <scope>NUCLEOTIDE SEQUENCE [LARGE SCALE GENOMIC DNA]</scope>
    <source>
        <strain evidence="2 3">13</strain>
    </source>
</reference>
<feature type="domain" description="CinA C-terminal" evidence="1">
    <location>
        <begin position="22"/>
        <end position="174"/>
    </location>
</feature>
<name>A0A7Y0U1T8_9ACTO</name>
<comment type="caution">
    <text evidence="2">The sequence shown here is derived from an EMBL/GenBank/DDBJ whole genome shotgun (WGS) entry which is preliminary data.</text>
</comment>
<evidence type="ECO:0000259" key="1">
    <source>
        <dbReference type="Pfam" id="PF02464"/>
    </source>
</evidence>
<accession>A0A7Y0U1T8</accession>
<evidence type="ECO:0000313" key="3">
    <source>
        <dbReference type="Proteomes" id="UP000578252"/>
    </source>
</evidence>
<proteinExistence type="predicted"/>
<protein>
    <submittedName>
        <fullName evidence="2">CinA family protein</fullName>
    </submittedName>
</protein>
<organism evidence="2 3">
    <name type="scientific">Mobiluncus mulieris</name>
    <dbReference type="NCBI Taxonomy" id="2052"/>
    <lineage>
        <taxon>Bacteria</taxon>
        <taxon>Bacillati</taxon>
        <taxon>Actinomycetota</taxon>
        <taxon>Actinomycetes</taxon>
        <taxon>Actinomycetales</taxon>
        <taxon>Actinomycetaceae</taxon>
        <taxon>Mobiluncus</taxon>
    </lineage>
</organism>
<dbReference type="InterPro" id="IPR008136">
    <property type="entry name" value="CinA_C"/>
</dbReference>
<evidence type="ECO:0000313" key="2">
    <source>
        <dbReference type="EMBL" id="NMW65334.1"/>
    </source>
</evidence>
<sequence>MNSTTPKPDEPNLGEAMDSPQLVATLLAQLARRGWKLGGAESLTGGMITSTIVDVPGASEVLLGGVVTYTDAIKNQVLGVSETLLETYTAYSGECALAMAAGARKLFGAEIAFASTGVAGPGSDQGFDPGIGFVACVSPSSSRIRSLRLPADWERGRIREAFTRAALDLIHEVLATDTGRNPVLGLPQ</sequence>
<dbReference type="Gene3D" id="3.90.950.20">
    <property type="entry name" value="CinA-like"/>
    <property type="match status" value="1"/>
</dbReference>
<dbReference type="EMBL" id="JABCUR010000005">
    <property type="protein sequence ID" value="NMW65334.1"/>
    <property type="molecule type" value="Genomic_DNA"/>
</dbReference>
<dbReference type="RefSeq" id="WP_169772051.1">
    <property type="nucleotide sequence ID" value="NZ_JABCUR010000005.1"/>
</dbReference>
<dbReference type="AlphaFoldDB" id="A0A7Y0U1T8"/>
<dbReference type="SUPFAM" id="SSF142433">
    <property type="entry name" value="CinA-like"/>
    <property type="match status" value="1"/>
</dbReference>
<dbReference type="Proteomes" id="UP000578252">
    <property type="component" value="Unassembled WGS sequence"/>
</dbReference>
<dbReference type="Pfam" id="PF02464">
    <property type="entry name" value="CinA"/>
    <property type="match status" value="1"/>
</dbReference>
<dbReference type="NCBIfam" id="TIGR00199">
    <property type="entry name" value="PncC_domain"/>
    <property type="match status" value="1"/>
</dbReference>
<gene>
    <name evidence="2" type="ORF">HHJ78_07285</name>
</gene>
<dbReference type="InterPro" id="IPR036653">
    <property type="entry name" value="CinA-like_C"/>
</dbReference>